<proteinExistence type="predicted"/>
<protein>
    <submittedName>
        <fullName evidence="3">Putative secreted protein with PEP-CTERM sorting signal</fullName>
    </submittedName>
</protein>
<feature type="domain" description="Ice-binding protein C-terminal" evidence="2">
    <location>
        <begin position="289"/>
        <end position="314"/>
    </location>
</feature>
<keyword evidence="1" id="KW-0732">Signal</keyword>
<evidence type="ECO:0000313" key="4">
    <source>
        <dbReference type="Proteomes" id="UP000246569"/>
    </source>
</evidence>
<dbReference type="AlphaFoldDB" id="A0A317MRD3"/>
<sequence length="317" mass="32511">MTKKNALSALVGLALAAPLGAQAALLFDPDGAGAAYGTYAIDLLDWSPTSIIAVGGNQAIQNYIYNATYGTSLDTTFTVYTMAKLSTGQLNSNNQFTMGGSSEITVLLGYTATVTFADATTGISTFAQVAGSNFVEMYYDDTPDADPLTGTGFSDGQVIFSSTVTAQNGFFSADQSGATTTLDQSANGDDWGGQQTVTGVGISGNVASVLPATVIDTTFFKSVPLLTFITTNISLNTPFTSVDPSQGYYSTTGLAAPDIAPNIGTVNGSLTSGGVDFIFSSDFNTSVNAVPEPASLALLGIGLGAIGTLANRRRKTK</sequence>
<evidence type="ECO:0000256" key="1">
    <source>
        <dbReference type="SAM" id="SignalP"/>
    </source>
</evidence>
<evidence type="ECO:0000259" key="2">
    <source>
        <dbReference type="Pfam" id="PF07589"/>
    </source>
</evidence>
<accession>A0A317MRD3</accession>
<dbReference type="Proteomes" id="UP000246569">
    <property type="component" value="Unassembled WGS sequence"/>
</dbReference>
<dbReference type="NCBIfam" id="TIGR02595">
    <property type="entry name" value="PEP_CTERM"/>
    <property type="match status" value="1"/>
</dbReference>
<comment type="caution">
    <text evidence="3">The sequence shown here is derived from an EMBL/GenBank/DDBJ whole genome shotgun (WGS) entry which is preliminary data.</text>
</comment>
<dbReference type="Pfam" id="PF07589">
    <property type="entry name" value="PEP-CTERM"/>
    <property type="match status" value="1"/>
</dbReference>
<keyword evidence="4" id="KW-1185">Reference proteome</keyword>
<feature type="signal peptide" evidence="1">
    <location>
        <begin position="1"/>
        <end position="23"/>
    </location>
</feature>
<feature type="chain" id="PRO_5016441883" evidence="1">
    <location>
        <begin position="24"/>
        <end position="317"/>
    </location>
</feature>
<dbReference type="EMBL" id="QGTJ01000013">
    <property type="protein sequence ID" value="PWV58838.1"/>
    <property type="molecule type" value="Genomic_DNA"/>
</dbReference>
<gene>
    <name evidence="3" type="ORF">C7443_11318</name>
</gene>
<dbReference type="RefSeq" id="WP_170123674.1">
    <property type="nucleotide sequence ID" value="NZ_QGTJ01000013.1"/>
</dbReference>
<evidence type="ECO:0000313" key="3">
    <source>
        <dbReference type="EMBL" id="PWV58838.1"/>
    </source>
</evidence>
<organism evidence="3 4">
    <name type="scientific">Plasticicumulans acidivorans</name>
    <dbReference type="NCBI Taxonomy" id="886464"/>
    <lineage>
        <taxon>Bacteria</taxon>
        <taxon>Pseudomonadati</taxon>
        <taxon>Pseudomonadota</taxon>
        <taxon>Gammaproteobacteria</taxon>
        <taxon>Candidatus Competibacteraceae</taxon>
        <taxon>Plasticicumulans</taxon>
    </lineage>
</organism>
<dbReference type="InterPro" id="IPR013424">
    <property type="entry name" value="Ice-binding_C"/>
</dbReference>
<name>A0A317MRD3_9GAMM</name>
<reference evidence="3 4" key="1">
    <citation type="submission" date="2018-05" db="EMBL/GenBank/DDBJ databases">
        <title>Genomic Encyclopedia of Type Strains, Phase IV (KMG-IV): sequencing the most valuable type-strain genomes for metagenomic binning, comparative biology and taxonomic classification.</title>
        <authorList>
            <person name="Goeker M."/>
        </authorList>
    </citation>
    <scope>NUCLEOTIDE SEQUENCE [LARGE SCALE GENOMIC DNA]</scope>
    <source>
        <strain evidence="3 4">DSM 23606</strain>
    </source>
</reference>